<proteinExistence type="predicted"/>
<sequence length="80" mass="9015">MLFSSSNLEGKICMSSNNINYFQNTSLKRGYPKIAKFVILTRPNNVNYFQNTSLKRGDAKIADLLDVVGEKASIISRTLR</sequence>
<evidence type="ECO:0000313" key="1">
    <source>
        <dbReference type="EMBL" id="TDO20300.1"/>
    </source>
</evidence>
<name>A0A4R6IDF0_9SPHI</name>
<gene>
    <name evidence="1" type="ORF">CLV32_4060</name>
</gene>
<evidence type="ECO:0000313" key="2">
    <source>
        <dbReference type="Proteomes" id="UP000295499"/>
    </source>
</evidence>
<dbReference type="EMBL" id="SNWM01000005">
    <property type="protein sequence ID" value="TDO20300.1"/>
    <property type="molecule type" value="Genomic_DNA"/>
</dbReference>
<dbReference type="Proteomes" id="UP000295499">
    <property type="component" value="Unassembled WGS sequence"/>
</dbReference>
<reference evidence="1 2" key="1">
    <citation type="submission" date="2019-03" db="EMBL/GenBank/DDBJ databases">
        <title>Genomic Encyclopedia of Archaeal and Bacterial Type Strains, Phase II (KMG-II): from individual species to whole genera.</title>
        <authorList>
            <person name="Goeker M."/>
        </authorList>
    </citation>
    <scope>NUCLEOTIDE SEQUENCE [LARGE SCALE GENOMIC DNA]</scope>
    <source>
        <strain evidence="1 2">DSM 19034</strain>
    </source>
</reference>
<protein>
    <submittedName>
        <fullName evidence="1">Uncharacterized protein</fullName>
    </submittedName>
</protein>
<accession>A0A4R6IDF0</accession>
<dbReference type="AlphaFoldDB" id="A0A4R6IDF0"/>
<comment type="caution">
    <text evidence="1">The sequence shown here is derived from an EMBL/GenBank/DDBJ whole genome shotgun (WGS) entry which is preliminary data.</text>
</comment>
<organism evidence="1 2">
    <name type="scientific">Pedobacter duraquae</name>
    <dbReference type="NCBI Taxonomy" id="425511"/>
    <lineage>
        <taxon>Bacteria</taxon>
        <taxon>Pseudomonadati</taxon>
        <taxon>Bacteroidota</taxon>
        <taxon>Sphingobacteriia</taxon>
        <taxon>Sphingobacteriales</taxon>
        <taxon>Sphingobacteriaceae</taxon>
        <taxon>Pedobacter</taxon>
    </lineage>
</organism>
<keyword evidence="2" id="KW-1185">Reference proteome</keyword>